<protein>
    <submittedName>
        <fullName evidence="1">Uncharacterized protein</fullName>
    </submittedName>
</protein>
<keyword evidence="2" id="KW-1185">Reference proteome</keyword>
<comment type="caution">
    <text evidence="1">The sequence shown here is derived from an EMBL/GenBank/DDBJ whole genome shotgun (WGS) entry which is preliminary data.</text>
</comment>
<reference evidence="1" key="1">
    <citation type="journal article" date="2022" name="bioRxiv">
        <title>Sequencing and chromosome-scale assembly of the giantPleurodeles waltlgenome.</title>
        <authorList>
            <person name="Brown T."/>
            <person name="Elewa A."/>
            <person name="Iarovenko S."/>
            <person name="Subramanian E."/>
            <person name="Araus A.J."/>
            <person name="Petzold A."/>
            <person name="Susuki M."/>
            <person name="Suzuki K.-i.T."/>
            <person name="Hayashi T."/>
            <person name="Toyoda A."/>
            <person name="Oliveira C."/>
            <person name="Osipova E."/>
            <person name="Leigh N.D."/>
            <person name="Simon A."/>
            <person name="Yun M.H."/>
        </authorList>
    </citation>
    <scope>NUCLEOTIDE SEQUENCE</scope>
    <source>
        <strain evidence="1">20211129_DDA</strain>
        <tissue evidence="1">Liver</tissue>
    </source>
</reference>
<name>A0AAV7MYG2_PLEWA</name>
<evidence type="ECO:0000313" key="2">
    <source>
        <dbReference type="Proteomes" id="UP001066276"/>
    </source>
</evidence>
<proteinExistence type="predicted"/>
<feature type="non-terminal residue" evidence="1">
    <location>
        <position position="1"/>
    </location>
</feature>
<accession>A0AAV7MYG2</accession>
<dbReference type="EMBL" id="JANPWB010000013">
    <property type="protein sequence ID" value="KAJ1107479.1"/>
    <property type="molecule type" value="Genomic_DNA"/>
</dbReference>
<feature type="non-terminal residue" evidence="1">
    <location>
        <position position="52"/>
    </location>
</feature>
<dbReference type="Proteomes" id="UP001066276">
    <property type="component" value="Chromosome 9"/>
</dbReference>
<gene>
    <name evidence="1" type="ORF">NDU88_004869</name>
</gene>
<dbReference type="AlphaFoldDB" id="A0AAV7MYG2"/>
<organism evidence="1 2">
    <name type="scientific">Pleurodeles waltl</name>
    <name type="common">Iberian ribbed newt</name>
    <dbReference type="NCBI Taxonomy" id="8319"/>
    <lineage>
        <taxon>Eukaryota</taxon>
        <taxon>Metazoa</taxon>
        <taxon>Chordata</taxon>
        <taxon>Craniata</taxon>
        <taxon>Vertebrata</taxon>
        <taxon>Euteleostomi</taxon>
        <taxon>Amphibia</taxon>
        <taxon>Batrachia</taxon>
        <taxon>Caudata</taxon>
        <taxon>Salamandroidea</taxon>
        <taxon>Salamandridae</taxon>
        <taxon>Pleurodelinae</taxon>
        <taxon>Pleurodeles</taxon>
    </lineage>
</organism>
<sequence length="52" mass="5848">TSAGAQKKKTEAVLGPSSMAWTDISLGRKPEDRRRRCSIRSMKTEAIWEPTK</sequence>
<evidence type="ECO:0000313" key="1">
    <source>
        <dbReference type="EMBL" id="KAJ1107479.1"/>
    </source>
</evidence>